<keyword evidence="3" id="KW-0808">Transferase</keyword>
<dbReference type="InterPro" id="IPR003846">
    <property type="entry name" value="SelO"/>
</dbReference>
<dbReference type="Pfam" id="PF02696">
    <property type="entry name" value="SelO"/>
    <property type="match status" value="1"/>
</dbReference>
<sequence length="491" mass="54501">RVLDRAPEFLPVMDIFGKPDYLDLPDTFYKHTLPTPVKNPELAAFNIDLAKSFGLSENWGKTHLQTLAGNTNPKNAYPIAMAYCGHQFGHFAGVLGDGRAILIGQAQDTDGRTHDIQLKGAGQTPYSRRGDGRATLGAVLRECLTSEAMAGLGIATTRSLAAIRTGEPVFRERVEPGAILVRTARSHIRVGTFEYAARLDAGDAVQDLTRYMIEHHFTDIKNTPTPERALLARVIKQQAHLIAQWMGVGFIHGVMNTDNMSIVGETIDYGPCAFLDTYQHDKVFSSIDHHGRYAYNNQASIALWNLTRFAETLLPVLAPAPKDAVKIAQTELGKFALQFSRAYTRIFAQKFGIDPQAATTPDFITTALQMLQDEGLDFTLFFHRLSLIACGESRTLFLDMFPQQETGEMWLKLWQRAKSKSAATMQSANPVYIARNHQVERAIQAAESGDLSVFTRLMRAFATPFTANAEFDDLQIPPRPEEEVTQTFCGT</sequence>
<dbReference type="GO" id="GO:0046872">
    <property type="term" value="F:metal ion binding"/>
    <property type="evidence" value="ECO:0007669"/>
    <property type="project" value="UniProtKB-KW"/>
</dbReference>
<feature type="non-terminal residue" evidence="9">
    <location>
        <position position="1"/>
    </location>
</feature>
<dbReference type="GO" id="GO:0005524">
    <property type="term" value="F:ATP binding"/>
    <property type="evidence" value="ECO:0007669"/>
    <property type="project" value="UniProtKB-KW"/>
</dbReference>
<dbReference type="PANTHER" id="PTHR32057">
    <property type="entry name" value="PROTEIN ADENYLYLTRANSFERASE SELO, MITOCHONDRIAL"/>
    <property type="match status" value="1"/>
</dbReference>
<evidence type="ECO:0000313" key="9">
    <source>
        <dbReference type="EMBL" id="HHL42816.1"/>
    </source>
</evidence>
<dbReference type="HAMAP" id="MF_00692">
    <property type="entry name" value="SelO"/>
    <property type="match status" value="1"/>
</dbReference>
<evidence type="ECO:0000256" key="8">
    <source>
        <dbReference type="ARBA" id="ARBA00022842"/>
    </source>
</evidence>
<comment type="caution">
    <text evidence="9">The sequence shown here is derived from an EMBL/GenBank/DDBJ whole genome shotgun (WGS) entry which is preliminary data.</text>
</comment>
<dbReference type="GO" id="GO:0070733">
    <property type="term" value="F:AMPylase activity"/>
    <property type="evidence" value="ECO:0007669"/>
    <property type="project" value="TreeGrafter"/>
</dbReference>
<reference evidence="9" key="1">
    <citation type="journal article" date="2020" name="mSystems">
        <title>Genome- and Community-Level Interaction Insights into Carbon Utilization and Element Cycling Functions of Hydrothermarchaeota in Hydrothermal Sediment.</title>
        <authorList>
            <person name="Zhou Z."/>
            <person name="Liu Y."/>
            <person name="Xu W."/>
            <person name="Pan J."/>
            <person name="Luo Z.H."/>
            <person name="Li M."/>
        </authorList>
    </citation>
    <scope>NUCLEOTIDE SEQUENCE [LARGE SCALE GENOMIC DNA]</scope>
    <source>
        <strain evidence="9">HyVt-485</strain>
    </source>
</reference>
<keyword evidence="7" id="KW-0067">ATP-binding</keyword>
<protein>
    <submittedName>
        <fullName evidence="9">YdiU family protein</fullName>
    </submittedName>
</protein>
<comment type="cofactor">
    <cofactor evidence="1">
        <name>Mg(2+)</name>
        <dbReference type="ChEBI" id="CHEBI:18420"/>
    </cofactor>
</comment>
<keyword evidence="5" id="KW-0479">Metal-binding</keyword>
<keyword evidence="6" id="KW-0547">Nucleotide-binding</keyword>
<dbReference type="AlphaFoldDB" id="A0A7C5LWQ6"/>
<dbReference type="NCBIfam" id="NF000658">
    <property type="entry name" value="PRK00029.1"/>
    <property type="match status" value="1"/>
</dbReference>
<dbReference type="Proteomes" id="UP000885830">
    <property type="component" value="Unassembled WGS sequence"/>
</dbReference>
<proteinExistence type="inferred from homology"/>
<organism evidence="9">
    <name type="scientific">Hellea balneolensis</name>
    <dbReference type="NCBI Taxonomy" id="287478"/>
    <lineage>
        <taxon>Bacteria</taxon>
        <taxon>Pseudomonadati</taxon>
        <taxon>Pseudomonadota</taxon>
        <taxon>Alphaproteobacteria</taxon>
        <taxon>Maricaulales</taxon>
        <taxon>Robiginitomaculaceae</taxon>
        <taxon>Hellea</taxon>
    </lineage>
</organism>
<evidence type="ECO:0000256" key="4">
    <source>
        <dbReference type="ARBA" id="ARBA00022695"/>
    </source>
</evidence>
<gene>
    <name evidence="9" type="ORF">ENJ42_04295</name>
</gene>
<comment type="similarity">
    <text evidence="2">Belongs to the SELO family.</text>
</comment>
<evidence type="ECO:0000256" key="3">
    <source>
        <dbReference type="ARBA" id="ARBA00022679"/>
    </source>
</evidence>
<evidence type="ECO:0000256" key="6">
    <source>
        <dbReference type="ARBA" id="ARBA00022741"/>
    </source>
</evidence>
<evidence type="ECO:0000256" key="5">
    <source>
        <dbReference type="ARBA" id="ARBA00022723"/>
    </source>
</evidence>
<dbReference type="EMBL" id="DRMJ01000212">
    <property type="protein sequence ID" value="HHL42816.1"/>
    <property type="molecule type" value="Genomic_DNA"/>
</dbReference>
<evidence type="ECO:0000256" key="2">
    <source>
        <dbReference type="ARBA" id="ARBA00009747"/>
    </source>
</evidence>
<keyword evidence="8" id="KW-0460">Magnesium</keyword>
<dbReference type="PANTHER" id="PTHR32057:SF14">
    <property type="entry name" value="PROTEIN ADENYLYLTRANSFERASE SELO, MITOCHONDRIAL"/>
    <property type="match status" value="1"/>
</dbReference>
<accession>A0A7C5LWQ6</accession>
<evidence type="ECO:0000256" key="7">
    <source>
        <dbReference type="ARBA" id="ARBA00022840"/>
    </source>
</evidence>
<evidence type="ECO:0000256" key="1">
    <source>
        <dbReference type="ARBA" id="ARBA00001946"/>
    </source>
</evidence>
<keyword evidence="4" id="KW-0548">Nucleotidyltransferase</keyword>
<name>A0A7C5LWQ6_9PROT</name>